<keyword evidence="4" id="KW-0378">Hydrolase</keyword>
<feature type="domain" description="Glycoside hydrolase family 38 N-terminal" evidence="8">
    <location>
        <begin position="34"/>
        <end position="335"/>
    </location>
</feature>
<dbReference type="GO" id="GO:0004559">
    <property type="term" value="F:alpha-mannosidase activity"/>
    <property type="evidence" value="ECO:0007669"/>
    <property type="project" value="InterPro"/>
</dbReference>
<evidence type="ECO:0000256" key="4">
    <source>
        <dbReference type="ARBA" id="ARBA00022801"/>
    </source>
</evidence>
<gene>
    <name evidence="9" type="ORF">ECRASSUSDP1_LOCUS21417</name>
</gene>
<dbReference type="InterPro" id="IPR028995">
    <property type="entry name" value="Glyco_hydro_57/38_cen_sf"/>
</dbReference>
<dbReference type="InterPro" id="IPR011013">
    <property type="entry name" value="Gal_mutarotase_sf_dom"/>
</dbReference>
<dbReference type="SUPFAM" id="SSF88713">
    <property type="entry name" value="Glycoside hydrolase/deacetylase"/>
    <property type="match status" value="1"/>
</dbReference>
<dbReference type="InterPro" id="IPR037094">
    <property type="entry name" value="Glyco_hydro_38_cen_sf"/>
</dbReference>
<feature type="signal peptide" evidence="7">
    <location>
        <begin position="1"/>
        <end position="19"/>
    </location>
</feature>
<dbReference type="AlphaFoldDB" id="A0AAD1XV73"/>
<dbReference type="GO" id="GO:0046872">
    <property type="term" value="F:metal ion binding"/>
    <property type="evidence" value="ECO:0007669"/>
    <property type="project" value="UniProtKB-KW"/>
</dbReference>
<feature type="chain" id="PRO_5041961941" description="Glycoside hydrolase family 38 N-terminal domain-containing protein" evidence="7">
    <location>
        <begin position="20"/>
        <end position="1024"/>
    </location>
</feature>
<proteinExistence type="inferred from homology"/>
<keyword evidence="10" id="KW-1185">Reference proteome</keyword>
<organism evidence="9 10">
    <name type="scientific">Euplotes crassus</name>
    <dbReference type="NCBI Taxonomy" id="5936"/>
    <lineage>
        <taxon>Eukaryota</taxon>
        <taxon>Sar</taxon>
        <taxon>Alveolata</taxon>
        <taxon>Ciliophora</taxon>
        <taxon>Intramacronucleata</taxon>
        <taxon>Spirotrichea</taxon>
        <taxon>Hypotrichia</taxon>
        <taxon>Euplotida</taxon>
        <taxon>Euplotidae</taxon>
        <taxon>Moneuplotes</taxon>
    </lineage>
</organism>
<dbReference type="EMBL" id="CAMPGE010021891">
    <property type="protein sequence ID" value="CAI2379993.1"/>
    <property type="molecule type" value="Genomic_DNA"/>
</dbReference>
<dbReference type="Proteomes" id="UP001295684">
    <property type="component" value="Unassembled WGS sequence"/>
</dbReference>
<dbReference type="PANTHER" id="PTHR11607:SF3">
    <property type="entry name" value="LYSOSOMAL ALPHA-MANNOSIDASE"/>
    <property type="match status" value="1"/>
</dbReference>
<dbReference type="SUPFAM" id="SSF88688">
    <property type="entry name" value="Families 57/38 glycoside transferase middle domain"/>
    <property type="match status" value="1"/>
</dbReference>
<dbReference type="GO" id="GO:0005764">
    <property type="term" value="C:lysosome"/>
    <property type="evidence" value="ECO:0007669"/>
    <property type="project" value="TreeGrafter"/>
</dbReference>
<comment type="caution">
    <text evidence="9">The sequence shown here is derived from an EMBL/GenBank/DDBJ whole genome shotgun (WGS) entry which is preliminary data.</text>
</comment>
<keyword evidence="3" id="KW-0479">Metal-binding</keyword>
<comment type="cofactor">
    <cofactor evidence="1">
        <name>Zn(2+)</name>
        <dbReference type="ChEBI" id="CHEBI:29105"/>
    </cofactor>
</comment>
<evidence type="ECO:0000313" key="10">
    <source>
        <dbReference type="Proteomes" id="UP001295684"/>
    </source>
</evidence>
<evidence type="ECO:0000256" key="2">
    <source>
        <dbReference type="ARBA" id="ARBA00009792"/>
    </source>
</evidence>
<evidence type="ECO:0000256" key="5">
    <source>
        <dbReference type="ARBA" id="ARBA00022833"/>
    </source>
</evidence>
<dbReference type="Gene3D" id="1.20.1270.50">
    <property type="entry name" value="Glycoside hydrolase family 38, central domain"/>
    <property type="match status" value="1"/>
</dbReference>
<accession>A0AAD1XV73</accession>
<name>A0AAD1XV73_EUPCR</name>
<protein>
    <recommendedName>
        <fullName evidence="8">Glycoside hydrolase family 38 N-terminal domain-containing protein</fullName>
    </recommendedName>
</protein>
<dbReference type="PANTHER" id="PTHR11607">
    <property type="entry name" value="ALPHA-MANNOSIDASE"/>
    <property type="match status" value="1"/>
</dbReference>
<dbReference type="Gene3D" id="2.70.98.30">
    <property type="entry name" value="Golgi alpha-mannosidase II, domain 4"/>
    <property type="match status" value="1"/>
</dbReference>
<dbReference type="InterPro" id="IPR000602">
    <property type="entry name" value="Glyco_hydro_38_N"/>
</dbReference>
<evidence type="ECO:0000259" key="8">
    <source>
        <dbReference type="Pfam" id="PF01074"/>
    </source>
</evidence>
<evidence type="ECO:0000256" key="3">
    <source>
        <dbReference type="ARBA" id="ARBA00022723"/>
    </source>
</evidence>
<sequence>MKRVISILFLAVIIGGSLAIQEGTIDDVDKVIFYALPHSHTDAGWYWTYNYYYNLAKNILNSVTDYLSTHEHARFTWSDHSFFRKWFNEEVKGKGEKEGKVRELIKNGHLDLINGGLVQNDEASSHMKETYTNFEEGLKFLFEEFGIRPDAYWQLDPFGFSSISPEVYKSLGINKVIINRMSEAYKDVLRKNQDLDFIWQGDGEEEIWTHTLHGHYGMELDFYYDKRWYTDKKCPNPLDEPCVKKLVEECIHQGLKVHNRTGYVMQLLGNDFFFSDAYYSFDYIDGMKSSLEKYGSKYLSGKPVEFRYVTLSEYLRDMEKLKYEIGRYRGDFFVYCQYNPSDFYDQHWGGYFFSRPMFKWMVRDSLSSERLLHSMIATMNFVALTKETNLKNGELKNTFHTLMKAREYNPVMLHHDAITGTHGQAVNIDYKRILQNIHNNMDTATTKLLHNVQTLENLGKKQLEIVMYNPSFYTRNEIINITLPSEHWSFIEALHPDAEIMDSYKLNKEFFSQDKTEFILWMKVSIKPFAYEKVTIEKHDDHERCQSGGKCIERVQIQHLGIPSTDLTVSNTLTEAKLGLNSLEIKQITDRESGQVLEVNEALYKYDGKDTKSCIYLFKPTSAAVKIHLRDQKFLKYTGKLIKGYQVYGHGNDIHFDKTILLKKDDPALHIVSRNFIKNQHDKEIAIRYNGYDANEFYSGNSMSFVNRKFIDLETAKNRNLTRQECSSDVDILGLNTYPLVDGFVSKKGGYIGFTPSHSSAVNLLSDSKFEFLIARSVMNINEDKGLPERLDERMMTHFNYKVFIKNDLDSIHRQSHTYGDQMVDPILIITNQNKVSDIPNITFEQIDNIGIDVISLRMFDESAPIHSPGMIRIRNRSPKPIRLGPILFSFETNHSDKGHLAILSSTKFGYSSAETLKNLNYKQKVSEDYNVRDDYNVLKNYRDDYVTIETQLQEIHKGDTLVGLAQHDIVLQPTEISHLLIYHAEYNKNEDKYNTVDQHLQKIASVEEIRENAYQNGKKSHQG</sequence>
<dbReference type="InterPro" id="IPR027291">
    <property type="entry name" value="Glyco_hydro_38_N_sf"/>
</dbReference>
<keyword evidence="6" id="KW-0326">Glycosidase</keyword>
<dbReference type="GO" id="GO:0030246">
    <property type="term" value="F:carbohydrate binding"/>
    <property type="evidence" value="ECO:0007669"/>
    <property type="project" value="InterPro"/>
</dbReference>
<dbReference type="InterPro" id="IPR011330">
    <property type="entry name" value="Glyco_hydro/deAcase_b/a-brl"/>
</dbReference>
<dbReference type="Gene3D" id="3.20.110.10">
    <property type="entry name" value="Glycoside hydrolase 38, N terminal domain"/>
    <property type="match status" value="1"/>
</dbReference>
<keyword evidence="5" id="KW-0862">Zinc</keyword>
<keyword evidence="7" id="KW-0732">Signal</keyword>
<evidence type="ECO:0000256" key="6">
    <source>
        <dbReference type="ARBA" id="ARBA00023295"/>
    </source>
</evidence>
<evidence type="ECO:0000313" key="9">
    <source>
        <dbReference type="EMBL" id="CAI2379993.1"/>
    </source>
</evidence>
<dbReference type="InterPro" id="IPR050843">
    <property type="entry name" value="Glycosyl_Hydrlase_38"/>
</dbReference>
<comment type="similarity">
    <text evidence="2">Belongs to the glycosyl hydrolase 38 family.</text>
</comment>
<dbReference type="GO" id="GO:0006013">
    <property type="term" value="P:mannose metabolic process"/>
    <property type="evidence" value="ECO:0007669"/>
    <property type="project" value="InterPro"/>
</dbReference>
<reference evidence="9" key="1">
    <citation type="submission" date="2023-07" db="EMBL/GenBank/DDBJ databases">
        <authorList>
            <consortium name="AG Swart"/>
            <person name="Singh M."/>
            <person name="Singh A."/>
            <person name="Seah K."/>
            <person name="Emmerich C."/>
        </authorList>
    </citation>
    <scope>NUCLEOTIDE SEQUENCE</scope>
    <source>
        <strain evidence="9">DP1</strain>
    </source>
</reference>
<dbReference type="SUPFAM" id="SSF74650">
    <property type="entry name" value="Galactose mutarotase-like"/>
    <property type="match status" value="1"/>
</dbReference>
<evidence type="ECO:0000256" key="1">
    <source>
        <dbReference type="ARBA" id="ARBA00001947"/>
    </source>
</evidence>
<evidence type="ECO:0000256" key="7">
    <source>
        <dbReference type="SAM" id="SignalP"/>
    </source>
</evidence>
<dbReference type="Pfam" id="PF01074">
    <property type="entry name" value="Glyco_hydro_38N"/>
    <property type="match status" value="1"/>
</dbReference>